<dbReference type="PRINTS" id="PR00038">
    <property type="entry name" value="HTHLUXR"/>
</dbReference>
<accession>A0AAU1HN50</accession>
<keyword evidence="1" id="KW-0805">Transcription regulation</keyword>
<organism evidence="5">
    <name type="scientific">Streptomyces sp. NBC_00180</name>
    <dbReference type="NCBI Taxonomy" id="2903632"/>
    <lineage>
        <taxon>Bacteria</taxon>
        <taxon>Bacillati</taxon>
        <taxon>Actinomycetota</taxon>
        <taxon>Actinomycetes</taxon>
        <taxon>Kitasatosporales</taxon>
        <taxon>Streptomycetaceae</taxon>
        <taxon>Streptomyces</taxon>
    </lineage>
</organism>
<dbReference type="PANTHER" id="PTHR44688">
    <property type="entry name" value="DNA-BINDING TRANSCRIPTIONAL ACTIVATOR DEVR_DOSR"/>
    <property type="match status" value="1"/>
</dbReference>
<dbReference type="SMART" id="SM00421">
    <property type="entry name" value="HTH_LUXR"/>
    <property type="match status" value="1"/>
</dbReference>
<reference evidence="5" key="1">
    <citation type="submission" date="2022-10" db="EMBL/GenBank/DDBJ databases">
        <title>The complete genomes of actinobacterial strains from the NBC collection.</title>
        <authorList>
            <person name="Joergensen T.S."/>
            <person name="Alvarez Arevalo M."/>
            <person name="Sterndorff E.B."/>
            <person name="Faurdal D."/>
            <person name="Vuksanovic O."/>
            <person name="Mourched A.-S."/>
            <person name="Charusanti P."/>
            <person name="Shaw S."/>
            <person name="Blin K."/>
            <person name="Weber T."/>
        </authorList>
    </citation>
    <scope>NUCLEOTIDE SEQUENCE</scope>
    <source>
        <strain evidence="5">NBC 00180</strain>
    </source>
</reference>
<dbReference type="GO" id="GO:0006355">
    <property type="term" value="P:regulation of DNA-templated transcription"/>
    <property type="evidence" value="ECO:0007669"/>
    <property type="project" value="InterPro"/>
</dbReference>
<dbReference type="AlphaFoldDB" id="A0AAU1HN50"/>
<evidence type="ECO:0000256" key="1">
    <source>
        <dbReference type="ARBA" id="ARBA00023015"/>
    </source>
</evidence>
<name>A0AAU1HN50_9ACTN</name>
<evidence type="ECO:0000313" key="5">
    <source>
        <dbReference type="EMBL" id="WTP83997.1"/>
    </source>
</evidence>
<dbReference type="PROSITE" id="PS00622">
    <property type="entry name" value="HTH_LUXR_1"/>
    <property type="match status" value="1"/>
</dbReference>
<gene>
    <name evidence="5" type="ORF">OG477_00720</name>
    <name evidence="6" type="ORF">OG477_44620</name>
</gene>
<feature type="domain" description="HTH luxR-type" evidence="4">
    <location>
        <begin position="208"/>
        <end position="273"/>
    </location>
</feature>
<evidence type="ECO:0000256" key="3">
    <source>
        <dbReference type="ARBA" id="ARBA00023163"/>
    </source>
</evidence>
<proteinExistence type="predicted"/>
<dbReference type="GO" id="GO:0003677">
    <property type="term" value="F:DNA binding"/>
    <property type="evidence" value="ECO:0007669"/>
    <property type="project" value="UniProtKB-KW"/>
</dbReference>
<evidence type="ECO:0000256" key="2">
    <source>
        <dbReference type="ARBA" id="ARBA00023125"/>
    </source>
</evidence>
<keyword evidence="2" id="KW-0238">DNA-binding</keyword>
<keyword evidence="3" id="KW-0804">Transcription</keyword>
<evidence type="ECO:0000259" key="4">
    <source>
        <dbReference type="PROSITE" id="PS50043"/>
    </source>
</evidence>
<dbReference type="EMBL" id="CP108140">
    <property type="protein sequence ID" value="WTP83997.1"/>
    <property type="molecule type" value="Genomic_DNA"/>
</dbReference>
<dbReference type="Gene3D" id="1.10.10.10">
    <property type="entry name" value="Winged helix-like DNA-binding domain superfamily/Winged helix DNA-binding domain"/>
    <property type="match status" value="1"/>
</dbReference>
<dbReference type="PANTHER" id="PTHR44688:SF16">
    <property type="entry name" value="DNA-BINDING TRANSCRIPTIONAL ACTIVATOR DEVR_DOSR"/>
    <property type="match status" value="1"/>
</dbReference>
<dbReference type="SUPFAM" id="SSF46894">
    <property type="entry name" value="C-terminal effector domain of the bipartite response regulators"/>
    <property type="match status" value="1"/>
</dbReference>
<protein>
    <submittedName>
        <fullName evidence="5">LuxR C-terminal-related transcriptional regulator</fullName>
    </submittedName>
</protein>
<dbReference type="CDD" id="cd06170">
    <property type="entry name" value="LuxR_C_like"/>
    <property type="match status" value="1"/>
</dbReference>
<dbReference type="InterPro" id="IPR016032">
    <property type="entry name" value="Sig_transdc_resp-reg_C-effctor"/>
</dbReference>
<evidence type="ECO:0000313" key="6">
    <source>
        <dbReference type="EMBL" id="WTP91840.1"/>
    </source>
</evidence>
<dbReference type="EMBL" id="CP108140">
    <property type="protein sequence ID" value="WTP91840.1"/>
    <property type="molecule type" value="Genomic_DNA"/>
</dbReference>
<sequence length="283" mass="30699">MAACREAAAFFPEFNCLFPIAAAAVLAQALGDWPGMREALRPLDHPKAITPGVRILLPVLWAPLYIEALTATDHQPPPEDLRHAEEALHVLDRLADRAPALGATSHWLHGKLAAAHGDTQTAQAHYRTGLGVPARDGDDIPLHRGFLHHDLARLLLATGSADDREEAVRHLGQADHVYTALGATPHAQRAAHDLTRLRPSGTAAPADAPDAAKALTEREHAVAHLATRGLTNQEIARELFVSPKTVEYHLGNVYTKLRLTGRRQLRHALQPTADAPDWKVPAL</sequence>
<dbReference type="Pfam" id="PF00196">
    <property type="entry name" value="GerE"/>
    <property type="match status" value="1"/>
</dbReference>
<dbReference type="InterPro" id="IPR000792">
    <property type="entry name" value="Tscrpt_reg_LuxR_C"/>
</dbReference>
<dbReference type="PROSITE" id="PS50043">
    <property type="entry name" value="HTH_LUXR_2"/>
    <property type="match status" value="1"/>
</dbReference>
<dbReference type="InterPro" id="IPR036388">
    <property type="entry name" value="WH-like_DNA-bd_sf"/>
</dbReference>